<protein>
    <submittedName>
        <fullName evidence="2">Uncharacterized protein</fullName>
    </submittedName>
</protein>
<evidence type="ECO:0000313" key="3">
    <source>
        <dbReference type="Proteomes" id="UP000509833"/>
    </source>
</evidence>
<dbReference type="AlphaFoldDB" id="A0A8D6XNZ3"/>
<name>A0A8D6XNZ3_STRTR</name>
<reference evidence="2 3" key="1">
    <citation type="submission" date="2020-06" db="EMBL/GenBank/DDBJ databases">
        <authorList>
            <person name="Chuat V."/>
        </authorList>
    </citation>
    <scope>NUCLEOTIDE SEQUENCE [LARGE SCALE GENOMIC DNA]</scope>
    <source>
        <strain evidence="2">STH_CIRM_336</strain>
    </source>
</reference>
<dbReference type="InterPro" id="IPR044929">
    <property type="entry name" value="DNA/RNA_non-sp_Endonuclease_sf"/>
</dbReference>
<gene>
    <name evidence="2" type="ORF">STHERMO_0811</name>
</gene>
<dbReference type="Proteomes" id="UP000509833">
    <property type="component" value="Chromosome"/>
</dbReference>
<evidence type="ECO:0000313" key="2">
    <source>
        <dbReference type="EMBL" id="CAD0137131.1"/>
    </source>
</evidence>
<dbReference type="EMBL" id="LR822017">
    <property type="protein sequence ID" value="CAD0137131.1"/>
    <property type="molecule type" value="Genomic_DNA"/>
</dbReference>
<accession>A0A8D6XNZ3</accession>
<proteinExistence type="predicted"/>
<dbReference type="Gene3D" id="3.40.570.10">
    <property type="entry name" value="Extracellular Endonuclease, subunit A"/>
    <property type="match status" value="1"/>
</dbReference>
<evidence type="ECO:0000256" key="1">
    <source>
        <dbReference type="SAM" id="MobiDB-lite"/>
    </source>
</evidence>
<organism evidence="2 3">
    <name type="scientific">Streptococcus thermophilus</name>
    <dbReference type="NCBI Taxonomy" id="1308"/>
    <lineage>
        <taxon>Bacteria</taxon>
        <taxon>Bacillati</taxon>
        <taxon>Bacillota</taxon>
        <taxon>Bacilli</taxon>
        <taxon>Lactobacillales</taxon>
        <taxon>Streptococcaceae</taxon>
        <taxon>Streptococcus</taxon>
    </lineage>
</organism>
<sequence length="177" mass="19752">MLYYENRLDNWLALHPNYWLDYKVTAIYSGYELLPRQVELQYVGIDSSGNLLEIKLGGDKETLDSQGVTHDVLDNQSPNAEINYADGTATNTVTEFTEAPSEPSPERSPVAEQPSPDPEPAQPTQEESRTVYVARHGAADVYWYDINSMPSNTNKANVVTMTEADAIAQGKRHTTKE</sequence>
<feature type="region of interest" description="Disordered" evidence="1">
    <location>
        <begin position="78"/>
        <end position="130"/>
    </location>
</feature>